<keyword evidence="7" id="KW-1185">Reference proteome</keyword>
<feature type="chain" id="PRO_5004532703" evidence="4">
    <location>
        <begin position="22"/>
        <end position="694"/>
    </location>
</feature>
<dbReference type="InterPro" id="IPR020012">
    <property type="entry name" value="LysM_FimV"/>
</dbReference>
<keyword evidence="1" id="KW-0175">Coiled coil</keyword>
<feature type="region of interest" description="Disordered" evidence="2">
    <location>
        <begin position="310"/>
        <end position="329"/>
    </location>
</feature>
<feature type="compositionally biased region" description="Basic and acidic residues" evidence="2">
    <location>
        <begin position="681"/>
        <end position="694"/>
    </location>
</feature>
<dbReference type="Gene3D" id="1.20.58.2200">
    <property type="match status" value="1"/>
</dbReference>
<dbReference type="Pfam" id="PF14559">
    <property type="entry name" value="TPR_19"/>
    <property type="match status" value="1"/>
</dbReference>
<feature type="domain" description="FimV N-terminal" evidence="5">
    <location>
        <begin position="22"/>
        <end position="129"/>
    </location>
</feature>
<reference evidence="7" key="2">
    <citation type="journal article" date="2016" name="Environ. Microbiol. Rep.">
        <title>Analysis of defence systems and a conjugative IncP-1 plasmid in the marine polyaromatic hydrocarbons-degrading bacterium Cycloclasticus sp. 78-ME.</title>
        <authorList>
            <person name="Yakimov M.M."/>
            <person name="Crisafi F."/>
            <person name="Messina E."/>
            <person name="Smedile F."/>
            <person name="Lopatina A."/>
            <person name="Denaro R."/>
            <person name="Pieper D.H."/>
            <person name="Golyshin P.N."/>
            <person name="Giuliano L."/>
        </authorList>
    </citation>
    <scope>NUCLEOTIDE SEQUENCE [LARGE SCALE GENOMIC DNA]</scope>
    <source>
        <strain evidence="7">78-ME</strain>
    </source>
</reference>
<proteinExistence type="predicted"/>
<dbReference type="NCBIfam" id="TIGR03505">
    <property type="entry name" value="FimV_core"/>
    <property type="match status" value="1"/>
</dbReference>
<evidence type="ECO:0000256" key="3">
    <source>
        <dbReference type="SAM" id="Phobius"/>
    </source>
</evidence>
<accession>S5TF10</accession>
<feature type="compositionally biased region" description="Polar residues" evidence="2">
    <location>
        <begin position="317"/>
        <end position="329"/>
    </location>
</feature>
<dbReference type="SUPFAM" id="SSF48452">
    <property type="entry name" value="TPR-like"/>
    <property type="match status" value="1"/>
</dbReference>
<dbReference type="PATRIC" id="fig|1198232.3.peg.1072"/>
<evidence type="ECO:0000313" key="6">
    <source>
        <dbReference type="EMBL" id="AGS39402.1"/>
    </source>
</evidence>
<dbReference type="EMBL" id="CP005996">
    <property type="protein sequence ID" value="AGS39402.1"/>
    <property type="molecule type" value="Genomic_DNA"/>
</dbReference>
<gene>
    <name evidence="6" type="ORF">CYCME_1071</name>
</gene>
<feature type="region of interest" description="Disordered" evidence="2">
    <location>
        <begin position="387"/>
        <end position="410"/>
    </location>
</feature>
<dbReference type="InterPro" id="IPR057840">
    <property type="entry name" value="FimV_N"/>
</dbReference>
<reference evidence="6 7" key="1">
    <citation type="submission" date="2013-05" db="EMBL/GenBank/DDBJ databases">
        <title>Between feast and famine: a lifestyle of most important marine PAH-degrading bacterium Cycloclasticus sp. 7ME.</title>
        <authorList>
            <person name="Yakimov M.M."/>
            <person name="Messina E."/>
            <person name="Genovese M."/>
            <person name="Denaro R."/>
            <person name="Crisafi F."/>
            <person name="Russo D."/>
            <person name="Cappello S."/>
            <person name="Santisi S."/>
            <person name="Smedile F."/>
            <person name="Golyshina O.V."/>
            <person name="Tran H."/>
            <person name="Pieper D.H."/>
            <person name="Golyshin P.N."/>
            <person name="Giuliano L."/>
        </authorList>
    </citation>
    <scope>NUCLEOTIDE SEQUENCE [LARGE SCALE GENOMIC DNA]</scope>
    <source>
        <strain evidence="6 7">78-ME</strain>
    </source>
</reference>
<feature type="region of interest" description="Disordered" evidence="2">
    <location>
        <begin position="675"/>
        <end position="694"/>
    </location>
</feature>
<dbReference type="Proteomes" id="UP000015380">
    <property type="component" value="Chromosome"/>
</dbReference>
<feature type="coiled-coil region" evidence="1">
    <location>
        <begin position="274"/>
        <end position="301"/>
    </location>
</feature>
<evidence type="ECO:0000256" key="2">
    <source>
        <dbReference type="SAM" id="MobiDB-lite"/>
    </source>
</evidence>
<organism evidence="6 7">
    <name type="scientific">Cycloclasticus zancles 78-ME</name>
    <dbReference type="NCBI Taxonomy" id="1198232"/>
    <lineage>
        <taxon>Bacteria</taxon>
        <taxon>Pseudomonadati</taxon>
        <taxon>Pseudomonadota</taxon>
        <taxon>Gammaproteobacteria</taxon>
        <taxon>Thiotrichales</taxon>
        <taxon>Piscirickettsiaceae</taxon>
        <taxon>Cycloclasticus</taxon>
    </lineage>
</organism>
<protein>
    <submittedName>
        <fullName evidence="6">Tfp pilus assembly protein FimV</fullName>
    </submittedName>
</protein>
<dbReference type="KEGG" id="cza:CYCME_1071"/>
<evidence type="ECO:0000313" key="7">
    <source>
        <dbReference type="Proteomes" id="UP000015380"/>
    </source>
</evidence>
<sequence>MNKPTKTIAALCLLNSASAHALGVGEITTYSALNQLLKAQIPLVGSKQEDPSNIKIGIASRETFDKAGIDRPHYLTQLKFTPVLGKNGEITVDVRSTATIKEPFVNFILEVEWPQGRTLKEFTILLDPPITMSDVRTNPLELPQTPSITPVTPVNDASVTTYTPPTTTVQTAPASEYGPTKSRDTIWGIAKKLITNNRTVTHQQMMLALYDNNPEAFYKENINALKKGAVLKLPSTEQAESLSPTQASNEYIKHNTLWSSSTTVSSTPAAVAKLDQKDQALAATSDVKKKLENNLDEAKLTLLTPKQDTEKNIPIEGNTTDTPIGSTSSTEQANIAIEMATTLEEENKEVKSRLNDLEKQVDKLQRLLALKDEQLAQLQAAKPVVAESTATTVKPAPIDTPVEKKDSKDNDNTLALYGGGALLVLLGLFLARRKKQRKETQPEDVFSDTPAVVPTIDTDNTDTSSTILEEEPLLSEFIPSEFGSSEHTQEADPLTECDVYIAYGRFQQAEDLIKSAIESEPENLALKLKLLDVYFSSNNAEAFEEQASSLSDLKDSDPDAWNSIVDMGMDICPDSPLFLAPAEENIEIQAAPIQTDDLDLDLDLEIQQDIEPEEANHDEEPKSEFEFDFDLIKNQDTPQDLSNPTSESIETMFSLAQASLEMEDTESARQTLEEILENGNDSDKEKAQKMLDSL</sequence>
<dbReference type="AlphaFoldDB" id="S5TF10"/>
<keyword evidence="3" id="KW-0812">Transmembrane</keyword>
<keyword evidence="3" id="KW-1133">Transmembrane helix</keyword>
<feature type="signal peptide" evidence="4">
    <location>
        <begin position="1"/>
        <end position="21"/>
    </location>
</feature>
<dbReference type="eggNOG" id="COG3170">
    <property type="taxonomic scope" value="Bacteria"/>
</dbReference>
<dbReference type="InterPro" id="IPR038440">
    <property type="entry name" value="FimV_C_sf"/>
</dbReference>
<dbReference type="RefSeq" id="WP_020932339.1">
    <property type="nucleotide sequence ID" value="NC_021917.1"/>
</dbReference>
<dbReference type="HOGENOM" id="CLU_007099_1_1_6"/>
<dbReference type="Gene3D" id="1.25.40.10">
    <property type="entry name" value="Tetratricopeptide repeat domain"/>
    <property type="match status" value="1"/>
</dbReference>
<feature type="coiled-coil region" evidence="1">
    <location>
        <begin position="340"/>
        <end position="381"/>
    </location>
</feature>
<dbReference type="Pfam" id="PF25800">
    <property type="entry name" value="FimV_N"/>
    <property type="match status" value="1"/>
</dbReference>
<evidence type="ECO:0000259" key="5">
    <source>
        <dbReference type="Pfam" id="PF25800"/>
    </source>
</evidence>
<feature type="compositionally biased region" description="Basic and acidic residues" evidence="2">
    <location>
        <begin position="401"/>
        <end position="410"/>
    </location>
</feature>
<keyword evidence="3" id="KW-0472">Membrane</keyword>
<name>S5TF10_9GAMM</name>
<evidence type="ECO:0000256" key="4">
    <source>
        <dbReference type="SAM" id="SignalP"/>
    </source>
</evidence>
<evidence type="ECO:0000256" key="1">
    <source>
        <dbReference type="SAM" id="Coils"/>
    </source>
</evidence>
<dbReference type="NCBIfam" id="TIGR03504">
    <property type="entry name" value="FimV_Cterm"/>
    <property type="match status" value="1"/>
</dbReference>
<keyword evidence="4" id="KW-0732">Signal</keyword>
<feature type="region of interest" description="Disordered" evidence="2">
    <location>
        <begin position="439"/>
        <end position="463"/>
    </location>
</feature>
<feature type="transmembrane region" description="Helical" evidence="3">
    <location>
        <begin position="414"/>
        <end position="431"/>
    </location>
</feature>
<dbReference type="NCBIfam" id="TIGR01167">
    <property type="entry name" value="LPXTG_anchor"/>
    <property type="match status" value="1"/>
</dbReference>
<dbReference type="InterPro" id="IPR011990">
    <property type="entry name" value="TPR-like_helical_dom_sf"/>
</dbReference>
<dbReference type="InterPro" id="IPR020011">
    <property type="entry name" value="FimV_C"/>
</dbReference>